<sequence length="140" mass="15044">MRVLVHPNPWVQTGLYGLFGIVFAQPTLLLPNLFGIALPYLQESYLVVLFALLTLSNTLERRGAYPGAETLAGAVWLNARLMGAVALVLGVEYWALTEPFEWLGALASPFISVIAGAVLGSVLAIPAFFLSKKIGNDLAD</sequence>
<keyword evidence="3" id="KW-1185">Reference proteome</keyword>
<feature type="transmembrane region" description="Helical" evidence="1">
    <location>
        <begin position="15"/>
        <end position="34"/>
    </location>
</feature>
<dbReference type="Proteomes" id="UP001348817">
    <property type="component" value="Chromosome"/>
</dbReference>
<accession>A0AAU9CWG1</accession>
<name>A0AAU9CWG1_9BACT</name>
<organism evidence="2 3">
    <name type="scientific">Fulvitalea axinellae</name>
    <dbReference type="NCBI Taxonomy" id="1182444"/>
    <lineage>
        <taxon>Bacteria</taxon>
        <taxon>Pseudomonadati</taxon>
        <taxon>Bacteroidota</taxon>
        <taxon>Cytophagia</taxon>
        <taxon>Cytophagales</taxon>
        <taxon>Persicobacteraceae</taxon>
        <taxon>Fulvitalea</taxon>
    </lineage>
</organism>
<gene>
    <name evidence="2" type="ORF">FUAX_38040</name>
</gene>
<evidence type="ECO:0000313" key="3">
    <source>
        <dbReference type="Proteomes" id="UP001348817"/>
    </source>
</evidence>
<evidence type="ECO:0000256" key="1">
    <source>
        <dbReference type="SAM" id="Phobius"/>
    </source>
</evidence>
<keyword evidence="1" id="KW-0812">Transmembrane</keyword>
<reference evidence="2 3" key="1">
    <citation type="submission" date="2021-12" db="EMBL/GenBank/DDBJ databases">
        <title>Genome sequencing of bacteria with rrn-lacking chromosome and rrn-plasmid.</title>
        <authorList>
            <person name="Anda M."/>
            <person name="Iwasaki W."/>
        </authorList>
    </citation>
    <scope>NUCLEOTIDE SEQUENCE [LARGE SCALE GENOMIC DNA]</scope>
    <source>
        <strain evidence="2 3">DSM 100852</strain>
    </source>
</reference>
<dbReference type="KEGG" id="fax:FUAX_38040"/>
<keyword evidence="1" id="KW-1133">Transmembrane helix</keyword>
<feature type="transmembrane region" description="Helical" evidence="1">
    <location>
        <begin position="71"/>
        <end position="96"/>
    </location>
</feature>
<feature type="transmembrane region" description="Helical" evidence="1">
    <location>
        <begin position="40"/>
        <end position="59"/>
    </location>
</feature>
<dbReference type="EMBL" id="AP025314">
    <property type="protein sequence ID" value="BDD11372.1"/>
    <property type="molecule type" value="Genomic_DNA"/>
</dbReference>
<feature type="transmembrane region" description="Helical" evidence="1">
    <location>
        <begin position="102"/>
        <end position="130"/>
    </location>
</feature>
<proteinExistence type="predicted"/>
<dbReference type="RefSeq" id="WP_338392871.1">
    <property type="nucleotide sequence ID" value="NZ_AP025314.1"/>
</dbReference>
<protein>
    <submittedName>
        <fullName evidence="2">Uncharacterized protein</fullName>
    </submittedName>
</protein>
<dbReference type="AlphaFoldDB" id="A0AAU9CWG1"/>
<evidence type="ECO:0000313" key="2">
    <source>
        <dbReference type="EMBL" id="BDD11372.1"/>
    </source>
</evidence>
<keyword evidence="1" id="KW-0472">Membrane</keyword>